<dbReference type="PROSITE" id="PS51257">
    <property type="entry name" value="PROKAR_LIPOPROTEIN"/>
    <property type="match status" value="1"/>
</dbReference>
<evidence type="ECO:0000313" key="3">
    <source>
        <dbReference type="Proteomes" id="UP000244081"/>
    </source>
</evidence>
<organism evidence="2 3">
    <name type="scientific">Breoghania corrubedonensis</name>
    <dbReference type="NCBI Taxonomy" id="665038"/>
    <lineage>
        <taxon>Bacteria</taxon>
        <taxon>Pseudomonadati</taxon>
        <taxon>Pseudomonadota</taxon>
        <taxon>Alphaproteobacteria</taxon>
        <taxon>Hyphomicrobiales</taxon>
        <taxon>Stappiaceae</taxon>
        <taxon>Breoghania</taxon>
    </lineage>
</organism>
<sequence length="135" mass="15526">MAYPRRLRAIIVSVFLVATLTGCSSIPGFGWLDRSNITWEDTKWCVPGSLKRVLTRVADRYGHVTVTSTRRWWLENWWKGGAPHSLHRSCRAVDFNVAGNPRSVVAFLRAQREVGGYKHYSGGHYHIDNGRRRTW</sequence>
<comment type="caution">
    <text evidence="2">The sequence shown here is derived from an EMBL/GenBank/DDBJ whole genome shotgun (WGS) entry which is preliminary data.</text>
</comment>
<dbReference type="Proteomes" id="UP000244081">
    <property type="component" value="Unassembled WGS sequence"/>
</dbReference>
<accession>A0A2T5VAX7</accession>
<dbReference type="Gene3D" id="3.30.1380.10">
    <property type="match status" value="1"/>
</dbReference>
<dbReference type="InterPro" id="IPR013230">
    <property type="entry name" value="Peptidase_M15A_C"/>
</dbReference>
<reference evidence="2 3" key="1">
    <citation type="submission" date="2018-04" db="EMBL/GenBank/DDBJ databases">
        <title>Genomic Encyclopedia of Archaeal and Bacterial Type Strains, Phase II (KMG-II): from individual species to whole genera.</title>
        <authorList>
            <person name="Goeker M."/>
        </authorList>
    </citation>
    <scope>NUCLEOTIDE SEQUENCE [LARGE SCALE GENOMIC DNA]</scope>
    <source>
        <strain evidence="2 3">DSM 23382</strain>
    </source>
</reference>
<keyword evidence="3" id="KW-1185">Reference proteome</keyword>
<protein>
    <submittedName>
        <fullName evidence="2">Peptidase M15-like protein</fullName>
    </submittedName>
</protein>
<evidence type="ECO:0000313" key="2">
    <source>
        <dbReference type="EMBL" id="PTW60907.1"/>
    </source>
</evidence>
<dbReference type="Pfam" id="PF08291">
    <property type="entry name" value="Peptidase_M15_3"/>
    <property type="match status" value="1"/>
</dbReference>
<gene>
    <name evidence="2" type="ORF">C8N35_10388</name>
</gene>
<feature type="domain" description="Peptidase M15A C-terminal" evidence="1">
    <location>
        <begin position="50"/>
        <end position="128"/>
    </location>
</feature>
<name>A0A2T5VAX7_9HYPH</name>
<proteinExistence type="predicted"/>
<dbReference type="AlphaFoldDB" id="A0A2T5VAX7"/>
<evidence type="ECO:0000259" key="1">
    <source>
        <dbReference type="Pfam" id="PF08291"/>
    </source>
</evidence>
<dbReference type="EMBL" id="QAYG01000003">
    <property type="protein sequence ID" value="PTW60907.1"/>
    <property type="molecule type" value="Genomic_DNA"/>
</dbReference>
<dbReference type="InterPro" id="IPR009045">
    <property type="entry name" value="Zn_M74/Hedgehog-like"/>
</dbReference>
<dbReference type="OrthoDB" id="8382078at2"/>
<dbReference type="RefSeq" id="WP_107989735.1">
    <property type="nucleotide sequence ID" value="NZ_QAYG01000003.1"/>
</dbReference>
<dbReference type="SUPFAM" id="SSF55166">
    <property type="entry name" value="Hedgehog/DD-peptidase"/>
    <property type="match status" value="1"/>
</dbReference>